<proteinExistence type="predicted"/>
<organism evidence="1 2">
    <name type="scientific">Acanthoscelides obtectus</name>
    <name type="common">Bean weevil</name>
    <name type="synonym">Bruchus obtectus</name>
    <dbReference type="NCBI Taxonomy" id="200917"/>
    <lineage>
        <taxon>Eukaryota</taxon>
        <taxon>Metazoa</taxon>
        <taxon>Ecdysozoa</taxon>
        <taxon>Arthropoda</taxon>
        <taxon>Hexapoda</taxon>
        <taxon>Insecta</taxon>
        <taxon>Pterygota</taxon>
        <taxon>Neoptera</taxon>
        <taxon>Endopterygota</taxon>
        <taxon>Coleoptera</taxon>
        <taxon>Polyphaga</taxon>
        <taxon>Cucujiformia</taxon>
        <taxon>Chrysomeloidea</taxon>
        <taxon>Chrysomelidae</taxon>
        <taxon>Bruchinae</taxon>
        <taxon>Bruchini</taxon>
        <taxon>Acanthoscelides</taxon>
    </lineage>
</organism>
<reference evidence="1" key="1">
    <citation type="submission" date="2022-03" db="EMBL/GenBank/DDBJ databases">
        <authorList>
            <person name="Sayadi A."/>
        </authorList>
    </citation>
    <scope>NUCLEOTIDE SEQUENCE</scope>
</reference>
<keyword evidence="2" id="KW-1185">Reference proteome</keyword>
<dbReference type="EMBL" id="CAKOFQ010006830">
    <property type="protein sequence ID" value="CAH1974833.1"/>
    <property type="molecule type" value="Genomic_DNA"/>
</dbReference>
<evidence type="ECO:0000313" key="1">
    <source>
        <dbReference type="EMBL" id="CAH1974833.1"/>
    </source>
</evidence>
<dbReference type="AlphaFoldDB" id="A0A9P0KIS5"/>
<gene>
    <name evidence="1" type="ORF">ACAOBT_LOCUS11303</name>
</gene>
<dbReference type="Proteomes" id="UP001152888">
    <property type="component" value="Unassembled WGS sequence"/>
</dbReference>
<evidence type="ECO:0000313" key="2">
    <source>
        <dbReference type="Proteomes" id="UP001152888"/>
    </source>
</evidence>
<accession>A0A9P0KIS5</accession>
<sequence>MFSAINFLNYYHNVLDTICGLLKNNVLRSFCGISSNSALLSDRSINYTFLES</sequence>
<comment type="caution">
    <text evidence="1">The sequence shown here is derived from an EMBL/GenBank/DDBJ whole genome shotgun (WGS) entry which is preliminary data.</text>
</comment>
<name>A0A9P0KIS5_ACAOB</name>
<protein>
    <submittedName>
        <fullName evidence="1">Uncharacterized protein</fullName>
    </submittedName>
</protein>